<comment type="caution">
    <text evidence="2">The sequence shown here is derived from an EMBL/GenBank/DDBJ whole genome shotgun (WGS) entry which is preliminary data.</text>
</comment>
<dbReference type="GeneID" id="31357219"/>
<dbReference type="Proteomes" id="UP000001396">
    <property type="component" value="Unassembled WGS sequence"/>
</dbReference>
<reference evidence="2 3" key="1">
    <citation type="journal article" date="2011" name="Genome Res.">
        <title>Phylogeny-wide analysis of social amoeba genomes highlights ancient origins for complex intercellular communication.</title>
        <authorList>
            <person name="Heidel A.J."/>
            <person name="Lawal H.M."/>
            <person name="Felder M."/>
            <person name="Schilde C."/>
            <person name="Helps N.R."/>
            <person name="Tunggal B."/>
            <person name="Rivero F."/>
            <person name="John U."/>
            <person name="Schleicher M."/>
            <person name="Eichinger L."/>
            <person name="Platzer M."/>
            <person name="Noegel A.A."/>
            <person name="Schaap P."/>
            <person name="Gloeckner G."/>
        </authorList>
    </citation>
    <scope>NUCLEOTIDE SEQUENCE [LARGE SCALE GENOMIC DNA]</scope>
    <source>
        <strain evidence="3">ATCC 26659 / Pp 5 / PN500</strain>
    </source>
</reference>
<organism evidence="2 3">
    <name type="scientific">Heterostelium pallidum (strain ATCC 26659 / Pp 5 / PN500)</name>
    <name type="common">Cellular slime mold</name>
    <name type="synonym">Polysphondylium pallidum</name>
    <dbReference type="NCBI Taxonomy" id="670386"/>
    <lineage>
        <taxon>Eukaryota</taxon>
        <taxon>Amoebozoa</taxon>
        <taxon>Evosea</taxon>
        <taxon>Eumycetozoa</taxon>
        <taxon>Dictyostelia</taxon>
        <taxon>Acytosteliales</taxon>
        <taxon>Acytosteliaceae</taxon>
        <taxon>Heterostelium</taxon>
    </lineage>
</organism>
<proteinExistence type="predicted"/>
<name>D3B074_HETP5</name>
<dbReference type="InParanoid" id="D3B074"/>
<evidence type="ECO:0000256" key="1">
    <source>
        <dbReference type="SAM" id="Phobius"/>
    </source>
</evidence>
<evidence type="ECO:0000313" key="3">
    <source>
        <dbReference type="Proteomes" id="UP000001396"/>
    </source>
</evidence>
<dbReference type="AlphaFoldDB" id="D3B074"/>
<keyword evidence="3" id="KW-1185">Reference proteome</keyword>
<dbReference type="EMBL" id="ADBJ01000008">
    <property type="protein sequence ID" value="EFA84698.1"/>
    <property type="molecule type" value="Genomic_DNA"/>
</dbReference>
<keyword evidence="1" id="KW-0812">Transmembrane</keyword>
<evidence type="ECO:0000313" key="2">
    <source>
        <dbReference type="EMBL" id="EFA84698.1"/>
    </source>
</evidence>
<keyword evidence="1" id="KW-1133">Transmembrane helix</keyword>
<dbReference type="RefSeq" id="XP_020436811.1">
    <property type="nucleotide sequence ID" value="XM_020572694.1"/>
</dbReference>
<gene>
    <name evidence="2" type="ORF">PPL_01690</name>
</gene>
<keyword evidence="1" id="KW-0472">Membrane</keyword>
<sequence>MEKIDERIQQSKNFIQDESLNSSARVELIEEQQRAFLNVYRVNNNNIIIGNSTHPCKELGEQALHCLQNEADQLNCHNIINCLTDWDDVNIVMVVIVIVILMIMMMMMWMGGCFEFSDTKLSYYLINHYAVGV</sequence>
<protein>
    <submittedName>
        <fullName evidence="2">Uncharacterized protein</fullName>
    </submittedName>
</protein>
<feature type="transmembrane region" description="Helical" evidence="1">
    <location>
        <begin position="91"/>
        <end position="110"/>
    </location>
</feature>
<accession>D3B074</accession>